<sequence length="157" mass="18006">MDFGMTLIGVIVVAICTVPLVGMYIKKKNKEHKMLDVLKDLATKQDCNITEHEFCRNFAIAIDQSKHFLFFDKHSEQAEDALFINLEEIKSSKVVKTMREGSKVSVIQKVELVLTPSTNAADIKLELYNDNSNMQINEELQMAEKWSEIINNQLKNR</sequence>
<name>A0AA37WHK8_9BACT</name>
<proteinExistence type="predicted"/>
<keyword evidence="3" id="KW-1185">Reference proteome</keyword>
<protein>
    <submittedName>
        <fullName evidence="2">Uncharacterized protein</fullName>
    </submittedName>
</protein>
<reference evidence="2" key="1">
    <citation type="journal article" date="2014" name="Int. J. Syst. Evol. Microbiol.">
        <title>Complete genome sequence of Corynebacterium casei LMG S-19264T (=DSM 44701T), isolated from a smear-ripened cheese.</title>
        <authorList>
            <consortium name="US DOE Joint Genome Institute (JGI-PGF)"/>
            <person name="Walter F."/>
            <person name="Albersmeier A."/>
            <person name="Kalinowski J."/>
            <person name="Ruckert C."/>
        </authorList>
    </citation>
    <scope>NUCLEOTIDE SEQUENCE</scope>
    <source>
        <strain evidence="2">NBRC 108769</strain>
    </source>
</reference>
<dbReference type="AlphaFoldDB" id="A0AA37WHK8"/>
<keyword evidence="1" id="KW-1133">Transmembrane helix</keyword>
<dbReference type="EMBL" id="BSOH01000027">
    <property type="protein sequence ID" value="GLR19499.1"/>
    <property type="molecule type" value="Genomic_DNA"/>
</dbReference>
<reference evidence="2" key="2">
    <citation type="submission" date="2023-01" db="EMBL/GenBank/DDBJ databases">
        <title>Draft genome sequence of Portibacter lacus strain NBRC 108769.</title>
        <authorList>
            <person name="Sun Q."/>
            <person name="Mori K."/>
        </authorList>
    </citation>
    <scope>NUCLEOTIDE SEQUENCE</scope>
    <source>
        <strain evidence="2">NBRC 108769</strain>
    </source>
</reference>
<organism evidence="2 3">
    <name type="scientific">Portibacter lacus</name>
    <dbReference type="NCBI Taxonomy" id="1099794"/>
    <lineage>
        <taxon>Bacteria</taxon>
        <taxon>Pseudomonadati</taxon>
        <taxon>Bacteroidota</taxon>
        <taxon>Saprospiria</taxon>
        <taxon>Saprospirales</taxon>
        <taxon>Haliscomenobacteraceae</taxon>
        <taxon>Portibacter</taxon>
    </lineage>
</organism>
<evidence type="ECO:0000313" key="2">
    <source>
        <dbReference type="EMBL" id="GLR19499.1"/>
    </source>
</evidence>
<accession>A0AA37WHK8</accession>
<dbReference type="RefSeq" id="WP_235291804.1">
    <property type="nucleotide sequence ID" value="NZ_BSOH01000027.1"/>
</dbReference>
<evidence type="ECO:0000256" key="1">
    <source>
        <dbReference type="SAM" id="Phobius"/>
    </source>
</evidence>
<comment type="caution">
    <text evidence="2">The sequence shown here is derived from an EMBL/GenBank/DDBJ whole genome shotgun (WGS) entry which is preliminary data.</text>
</comment>
<feature type="transmembrane region" description="Helical" evidence="1">
    <location>
        <begin position="6"/>
        <end position="25"/>
    </location>
</feature>
<gene>
    <name evidence="2" type="ORF">GCM10007940_41150</name>
</gene>
<dbReference type="Proteomes" id="UP001156666">
    <property type="component" value="Unassembled WGS sequence"/>
</dbReference>
<keyword evidence="1" id="KW-0812">Transmembrane</keyword>
<evidence type="ECO:0000313" key="3">
    <source>
        <dbReference type="Proteomes" id="UP001156666"/>
    </source>
</evidence>
<keyword evidence="1" id="KW-0472">Membrane</keyword>